<organism evidence="1 2">
    <name type="scientific">Noviherbaspirillum suwonense</name>
    <dbReference type="NCBI Taxonomy" id="1224511"/>
    <lineage>
        <taxon>Bacteria</taxon>
        <taxon>Pseudomonadati</taxon>
        <taxon>Pseudomonadota</taxon>
        <taxon>Betaproteobacteria</taxon>
        <taxon>Burkholderiales</taxon>
        <taxon>Oxalobacteraceae</taxon>
        <taxon>Noviherbaspirillum</taxon>
    </lineage>
</organism>
<comment type="caution">
    <text evidence="1">The sequence shown here is derived from an EMBL/GenBank/DDBJ whole genome shotgun (WGS) entry which is preliminary data.</text>
</comment>
<keyword evidence="2" id="KW-1185">Reference proteome</keyword>
<evidence type="ECO:0000313" key="2">
    <source>
        <dbReference type="Proteomes" id="UP001158049"/>
    </source>
</evidence>
<protein>
    <submittedName>
        <fullName evidence="1">Uncharacterized protein</fullName>
    </submittedName>
</protein>
<sequence>MSFSAEVIHIKDHNEDHEVGGLDLPDAVTLATAPQHTAAAFEMVEAGLGEFSSIGAFNVRTLSPGTIQFATFGHVALGQRFTWNHSVEIERIIIEAQAKIENVIERSTLLALREVKSWRCNGVEPAALLPPVLDRKGAVVQFGDWCRFSIPETGRRGIGWISNLSCHPVRPIGVRPLNERLTGAIGARPAEIEILSDFRI</sequence>
<gene>
    <name evidence="1" type="ORF">SAMN06295970_1346</name>
</gene>
<dbReference type="Proteomes" id="UP001158049">
    <property type="component" value="Unassembled WGS sequence"/>
</dbReference>
<evidence type="ECO:0000313" key="1">
    <source>
        <dbReference type="EMBL" id="SMP80107.1"/>
    </source>
</evidence>
<dbReference type="RefSeq" id="WP_283445397.1">
    <property type="nucleotide sequence ID" value="NZ_FXUL01000034.1"/>
</dbReference>
<proteinExistence type="predicted"/>
<dbReference type="EMBL" id="FXUL01000034">
    <property type="protein sequence ID" value="SMP80107.1"/>
    <property type="molecule type" value="Genomic_DNA"/>
</dbReference>
<reference evidence="1 2" key="1">
    <citation type="submission" date="2017-05" db="EMBL/GenBank/DDBJ databases">
        <authorList>
            <person name="Varghese N."/>
            <person name="Submissions S."/>
        </authorList>
    </citation>
    <scope>NUCLEOTIDE SEQUENCE [LARGE SCALE GENOMIC DNA]</scope>
    <source>
        <strain evidence="1 2">DSM 26001</strain>
    </source>
</reference>
<accession>A0ABY1QT38</accession>
<name>A0ABY1QT38_9BURK</name>